<dbReference type="SMART" id="SM00320">
    <property type="entry name" value="WD40"/>
    <property type="match status" value="5"/>
</dbReference>
<organism evidence="5 6">
    <name type="scientific">Trichostrongylus colubriformis</name>
    <name type="common">Black scour worm</name>
    <dbReference type="NCBI Taxonomy" id="6319"/>
    <lineage>
        <taxon>Eukaryota</taxon>
        <taxon>Metazoa</taxon>
        <taxon>Ecdysozoa</taxon>
        <taxon>Nematoda</taxon>
        <taxon>Chromadorea</taxon>
        <taxon>Rhabditida</taxon>
        <taxon>Rhabditina</taxon>
        <taxon>Rhabditomorpha</taxon>
        <taxon>Strongyloidea</taxon>
        <taxon>Trichostrongylidae</taxon>
        <taxon>Trichostrongylus</taxon>
    </lineage>
</organism>
<reference evidence="5 6" key="1">
    <citation type="submission" date="2019-10" db="EMBL/GenBank/DDBJ databases">
        <title>Assembly and Annotation for the nematode Trichostrongylus colubriformis.</title>
        <authorList>
            <person name="Martin J."/>
        </authorList>
    </citation>
    <scope>NUCLEOTIDE SEQUENCE [LARGE SCALE GENOMIC DNA]</scope>
    <source>
        <strain evidence="5">G859</strain>
        <tissue evidence="5">Whole worm</tissue>
    </source>
</reference>
<dbReference type="EMBL" id="WIXE01008647">
    <property type="protein sequence ID" value="KAK5979130.1"/>
    <property type="molecule type" value="Genomic_DNA"/>
</dbReference>
<dbReference type="InterPro" id="IPR057855">
    <property type="entry name" value="Beta-prop_WDR19_1st"/>
</dbReference>
<gene>
    <name evidence="5" type="ORF">GCK32_008057</name>
</gene>
<evidence type="ECO:0000259" key="4">
    <source>
        <dbReference type="Pfam" id="PF23389"/>
    </source>
</evidence>
<dbReference type="Gene3D" id="2.130.10.10">
    <property type="entry name" value="YVTN repeat-like/Quinoprotein amine dehydrogenase"/>
    <property type="match status" value="2"/>
</dbReference>
<dbReference type="InterPro" id="IPR040379">
    <property type="entry name" value="WDR19/dyf-2"/>
</dbReference>
<dbReference type="Pfam" id="PF23389">
    <property type="entry name" value="Beta-prop_WDR19_1st"/>
    <property type="match status" value="1"/>
</dbReference>
<dbReference type="Pfam" id="PF15911">
    <property type="entry name" value="Beta-prop_WDR19_2nd"/>
    <property type="match status" value="1"/>
</dbReference>
<dbReference type="AlphaFoldDB" id="A0AAN8FMN7"/>
<feature type="domain" description="WDR19 WD40 repeat" evidence="3">
    <location>
        <begin position="370"/>
        <end position="641"/>
    </location>
</feature>
<evidence type="ECO:0000313" key="5">
    <source>
        <dbReference type="EMBL" id="KAK5979130.1"/>
    </source>
</evidence>
<dbReference type="InterPro" id="IPR015943">
    <property type="entry name" value="WD40/YVTN_repeat-like_dom_sf"/>
</dbReference>
<feature type="domain" description="WDR19 first beta-propeller" evidence="4">
    <location>
        <begin position="19"/>
        <end position="350"/>
    </location>
</feature>
<dbReference type="Proteomes" id="UP001331761">
    <property type="component" value="Unassembled WGS sequence"/>
</dbReference>
<evidence type="ECO:0000256" key="2">
    <source>
        <dbReference type="ARBA" id="ARBA00022737"/>
    </source>
</evidence>
<name>A0AAN8FMN7_TRICO</name>
<dbReference type="PANTHER" id="PTHR14920">
    <property type="entry name" value="OSMOTIC AVOIDANCE ABNORMAL PROTEIN 1/WD REPEAT MEMBRANE PROTEIN"/>
    <property type="match status" value="1"/>
</dbReference>
<dbReference type="GO" id="GO:0035721">
    <property type="term" value="P:intraciliary retrograde transport"/>
    <property type="evidence" value="ECO:0007669"/>
    <property type="project" value="InterPro"/>
</dbReference>
<dbReference type="PANTHER" id="PTHR14920:SF0">
    <property type="entry name" value="WD REPEAT DOMAIN 19"/>
    <property type="match status" value="1"/>
</dbReference>
<dbReference type="GO" id="GO:0060271">
    <property type="term" value="P:cilium assembly"/>
    <property type="evidence" value="ECO:0007669"/>
    <property type="project" value="TreeGrafter"/>
</dbReference>
<comment type="caution">
    <text evidence="5">The sequence shown here is derived from an EMBL/GenBank/DDBJ whole genome shotgun (WGS) entry which is preliminary data.</text>
</comment>
<dbReference type="InterPro" id="IPR039468">
    <property type="entry name" value="WDR19_WD40_rpt"/>
</dbReference>
<dbReference type="GO" id="GO:0030991">
    <property type="term" value="C:intraciliary transport particle A"/>
    <property type="evidence" value="ECO:0007669"/>
    <property type="project" value="TreeGrafter"/>
</dbReference>
<protein>
    <submittedName>
        <fullName evidence="5">WD repeat domain 19</fullName>
    </submittedName>
</protein>
<dbReference type="GO" id="GO:0005929">
    <property type="term" value="C:cilium"/>
    <property type="evidence" value="ECO:0007669"/>
    <property type="project" value="TreeGrafter"/>
</dbReference>
<dbReference type="SUPFAM" id="SSF50978">
    <property type="entry name" value="WD40 repeat-like"/>
    <property type="match status" value="2"/>
</dbReference>
<proteinExistence type="predicted"/>
<evidence type="ECO:0000313" key="6">
    <source>
        <dbReference type="Proteomes" id="UP001331761"/>
    </source>
</evidence>
<feature type="non-terminal residue" evidence="5">
    <location>
        <position position="666"/>
    </location>
</feature>
<accession>A0AAN8FMN7</accession>
<dbReference type="InterPro" id="IPR036322">
    <property type="entry name" value="WD40_repeat_dom_sf"/>
</dbReference>
<evidence type="ECO:0000256" key="1">
    <source>
        <dbReference type="ARBA" id="ARBA00022574"/>
    </source>
</evidence>
<keyword evidence="6" id="KW-1185">Reference proteome</keyword>
<dbReference type="InterPro" id="IPR001680">
    <property type="entry name" value="WD40_rpt"/>
</dbReference>
<keyword evidence="2" id="KW-0677">Repeat</keyword>
<sequence>MKLLFRITEETVGPGKTCIAWRPNGNTLAMASANKSVFLYDKKGAIIDVLDVTGNVIDMAWDKEGDILGIIVDASSLAILWNMNTRSAEQLETAMGARELPLCLVWSAMSPLLAIGNSNGNLFIYNQKMSRKIPVLGKHQRKITGVAMTKQDEILCCSDDSSITVSSPDGETIRTLNVSGEPNDLQVGEVKRPGGNVDVIVSAVLAKKTLFLSTLSDKPTEKLNADGESETSMNLQFQDKYGAIVAHVWYNDGYMIVGFEKGFVVCISAHPSEMGQEIFSVAEYKTYLAAVTASQSFGKILTLGDNQIKVREMRELSDLFVIMEVDTEKDLSQVECSVDGQLVAVASRGGGVSVYLTKMPSMGVAYGNTMAVLSSLNQITYLTEGDKKGVVINIVIEPSLIAVGPYHVAAATNNRVWIYSVVTSGTNEPVYEGEYLSTVTDMKLNDEFICVVMDGKARLHRILNTDSGPAITFPEQSRNSRLIATALSNNFLVFSTEANYLVFFSLEEWCVVSEYRHTTAIRQICPDQEGLRVAIFDERAQSWVYSPVDDSMHKLPAVGSAIHYKAALWETFTIDRDTFVVYDNSNIYVYLLNRSPIEEESVVYIGTTKLPFAHAPLMLSKGIVYCLTLSGKTSGVLLESHRTDTILEGKTPAAICDLLKQSLQLK</sequence>
<evidence type="ECO:0000259" key="3">
    <source>
        <dbReference type="Pfam" id="PF15911"/>
    </source>
</evidence>
<keyword evidence="1" id="KW-0853">WD repeat</keyword>